<reference evidence="2" key="1">
    <citation type="submission" date="2023-06" db="EMBL/GenBank/DDBJ databases">
        <title>Multi-omics analyses reveal the molecular pathogenesis toolkit of Lasiodiplodia hormozganensis, a cross-kingdom pathogen.</title>
        <authorList>
            <person name="Felix C."/>
            <person name="Meneses R."/>
            <person name="Goncalves M.F.M."/>
            <person name="Tilleman L."/>
            <person name="Duarte A.S."/>
            <person name="Jorrin-Novo J.V."/>
            <person name="Van De Peer Y."/>
            <person name="Deforce D."/>
            <person name="Van Nieuwerburgh F."/>
            <person name="Esteves A.C."/>
            <person name="Alves A."/>
        </authorList>
    </citation>
    <scope>NUCLEOTIDE SEQUENCE</scope>
    <source>
        <strain evidence="2">CBS 339.90</strain>
    </source>
</reference>
<evidence type="ECO:0000313" key="3">
    <source>
        <dbReference type="Proteomes" id="UP001175001"/>
    </source>
</evidence>
<organism evidence="2 3">
    <name type="scientific">Lasiodiplodia hormozganensis</name>
    <dbReference type="NCBI Taxonomy" id="869390"/>
    <lineage>
        <taxon>Eukaryota</taxon>
        <taxon>Fungi</taxon>
        <taxon>Dikarya</taxon>
        <taxon>Ascomycota</taxon>
        <taxon>Pezizomycotina</taxon>
        <taxon>Dothideomycetes</taxon>
        <taxon>Dothideomycetes incertae sedis</taxon>
        <taxon>Botryosphaeriales</taxon>
        <taxon>Botryosphaeriaceae</taxon>
        <taxon>Lasiodiplodia</taxon>
    </lineage>
</organism>
<dbReference type="EMBL" id="JAUJDW010000048">
    <property type="protein sequence ID" value="KAK0647499.1"/>
    <property type="molecule type" value="Genomic_DNA"/>
</dbReference>
<dbReference type="Proteomes" id="UP001175001">
    <property type="component" value="Unassembled WGS sequence"/>
</dbReference>
<proteinExistence type="predicted"/>
<feature type="region of interest" description="Disordered" evidence="1">
    <location>
        <begin position="160"/>
        <end position="217"/>
    </location>
</feature>
<comment type="caution">
    <text evidence="2">The sequence shown here is derived from an EMBL/GenBank/DDBJ whole genome shotgun (WGS) entry which is preliminary data.</text>
</comment>
<dbReference type="InterPro" id="IPR021109">
    <property type="entry name" value="Peptidase_aspartic_dom_sf"/>
</dbReference>
<name>A0AA39Y866_9PEZI</name>
<feature type="compositionally biased region" description="Low complexity" evidence="1">
    <location>
        <begin position="193"/>
        <end position="207"/>
    </location>
</feature>
<evidence type="ECO:0000313" key="2">
    <source>
        <dbReference type="EMBL" id="KAK0647499.1"/>
    </source>
</evidence>
<feature type="compositionally biased region" description="Basic and acidic residues" evidence="1">
    <location>
        <begin position="173"/>
        <end position="192"/>
    </location>
</feature>
<evidence type="ECO:0000256" key="1">
    <source>
        <dbReference type="SAM" id="MobiDB-lite"/>
    </source>
</evidence>
<gene>
    <name evidence="2" type="ORF">DIS24_g7673</name>
</gene>
<protein>
    <submittedName>
        <fullName evidence="2">Uncharacterized protein</fullName>
    </submittedName>
</protein>
<dbReference type="Gene3D" id="2.40.70.10">
    <property type="entry name" value="Acid Proteases"/>
    <property type="match status" value="1"/>
</dbReference>
<accession>A0AA39Y866</accession>
<sequence>MAMELGDNGEDVLPGKSGRSSLAEEDCIRVLEVSRETINREYIHRVIARALFDTGCPANLVTQQWIRNHDMGHLVKPVSDENDYDIVRHHGVESRVIAEIEMEWYGISEDRKGQIVFLKKNTPRDHFLVVPDTGFDIIIGRETIKRERLTRRRIDFYGDTQGGYSCPIPTPSEKSRQVGREKQRRQKEEQRAQRNQQSRGGTNNDNNGGTGSSPKST</sequence>
<keyword evidence="3" id="KW-1185">Reference proteome</keyword>
<dbReference type="AlphaFoldDB" id="A0AA39Y866"/>